<dbReference type="CDD" id="cd00143">
    <property type="entry name" value="PP2Cc"/>
    <property type="match status" value="1"/>
</dbReference>
<comment type="cofactor">
    <cofactor evidence="2">
        <name>Mg(2+)</name>
        <dbReference type="ChEBI" id="CHEBI:18420"/>
    </cofactor>
</comment>
<keyword evidence="15" id="KW-1185">Reference proteome</keyword>
<keyword evidence="7" id="KW-0460">Magnesium</keyword>
<evidence type="ECO:0000313" key="13">
    <source>
        <dbReference type="EMBL" id="PNT64726.1"/>
    </source>
</evidence>
<evidence type="ECO:0000256" key="10">
    <source>
        <dbReference type="ARBA" id="ARBA00047761"/>
    </source>
</evidence>
<dbReference type="EnsemblPlants" id="PNT64726">
    <property type="protein sequence ID" value="PNT64726"/>
    <property type="gene ID" value="BRADI_4g32230v3"/>
</dbReference>
<dbReference type="Gramene" id="PNT64726">
    <property type="protein sequence ID" value="PNT64726"/>
    <property type="gene ID" value="BRADI_4g32230v3"/>
</dbReference>
<dbReference type="InterPro" id="IPR001932">
    <property type="entry name" value="PPM-type_phosphatase-like_dom"/>
</dbReference>
<evidence type="ECO:0000256" key="7">
    <source>
        <dbReference type="ARBA" id="ARBA00022842"/>
    </source>
</evidence>
<evidence type="ECO:0000256" key="11">
    <source>
        <dbReference type="ARBA" id="ARBA00048336"/>
    </source>
</evidence>
<dbReference type="Proteomes" id="UP000008810">
    <property type="component" value="Chromosome 4"/>
</dbReference>
<accession>A0A2K2CRR9</accession>
<comment type="similarity">
    <text evidence="3">Belongs to the PP2C family.</text>
</comment>
<evidence type="ECO:0000256" key="1">
    <source>
        <dbReference type="ARBA" id="ARBA00001936"/>
    </source>
</evidence>
<evidence type="ECO:0000256" key="4">
    <source>
        <dbReference type="ARBA" id="ARBA00013081"/>
    </source>
</evidence>
<protein>
    <recommendedName>
        <fullName evidence="4">protein-serine/threonine phosphatase</fullName>
        <ecNumber evidence="4">3.1.3.16</ecNumber>
    </recommendedName>
</protein>
<keyword evidence="5" id="KW-0479">Metal-binding</keyword>
<reference evidence="13 14" key="1">
    <citation type="journal article" date="2010" name="Nature">
        <title>Genome sequencing and analysis of the model grass Brachypodium distachyon.</title>
        <authorList>
            <consortium name="International Brachypodium Initiative"/>
        </authorList>
    </citation>
    <scope>NUCLEOTIDE SEQUENCE [LARGE SCALE GENOMIC DNA]</scope>
    <source>
        <strain evidence="13 14">Bd21</strain>
    </source>
</reference>
<dbReference type="GeneID" id="100822279"/>
<comment type="catalytic activity">
    <reaction evidence="11">
        <text>O-phospho-L-threonyl-[protein] + H2O = L-threonyl-[protein] + phosphate</text>
        <dbReference type="Rhea" id="RHEA:47004"/>
        <dbReference type="Rhea" id="RHEA-COMP:11060"/>
        <dbReference type="Rhea" id="RHEA-COMP:11605"/>
        <dbReference type="ChEBI" id="CHEBI:15377"/>
        <dbReference type="ChEBI" id="CHEBI:30013"/>
        <dbReference type="ChEBI" id="CHEBI:43474"/>
        <dbReference type="ChEBI" id="CHEBI:61977"/>
        <dbReference type="EC" id="3.1.3.16"/>
    </reaction>
</comment>
<gene>
    <name evidence="14" type="primary">LOC100822279</name>
    <name evidence="13" type="ORF">BRADI_4g32230v3</name>
</gene>
<evidence type="ECO:0000313" key="14">
    <source>
        <dbReference type="EnsemblPlants" id="PNT64726"/>
    </source>
</evidence>
<dbReference type="FunFam" id="3.60.40.10:FF:000013">
    <property type="entry name" value="probable protein phosphatase 2C 5"/>
    <property type="match status" value="1"/>
</dbReference>
<dbReference type="InterPro" id="IPR015655">
    <property type="entry name" value="PP2C"/>
</dbReference>
<name>A0A2K2CRR9_BRADI</name>
<dbReference type="GO" id="GO:0046872">
    <property type="term" value="F:metal ion binding"/>
    <property type="evidence" value="ECO:0007669"/>
    <property type="project" value="UniProtKB-KW"/>
</dbReference>
<dbReference type="RefSeq" id="XP_024318815.1">
    <property type="nucleotide sequence ID" value="XM_024463047.1"/>
</dbReference>
<reference evidence="14" key="3">
    <citation type="submission" date="2018-08" db="UniProtKB">
        <authorList>
            <consortium name="EnsemblPlants"/>
        </authorList>
    </citation>
    <scope>IDENTIFICATION</scope>
    <source>
        <strain evidence="14">cv. Bd21</strain>
    </source>
</reference>
<evidence type="ECO:0000259" key="12">
    <source>
        <dbReference type="PROSITE" id="PS51746"/>
    </source>
</evidence>
<dbReference type="PANTHER" id="PTHR47992">
    <property type="entry name" value="PROTEIN PHOSPHATASE"/>
    <property type="match status" value="1"/>
</dbReference>
<dbReference type="Gene3D" id="3.60.40.10">
    <property type="entry name" value="PPM-type phosphatase domain"/>
    <property type="match status" value="1"/>
</dbReference>
<sequence length="485" mass="53454">MAMAAEAGAAMTVPLGVLLRREVTSERMERPDVLCGEATRSRKGEDFTLLLSEAGQRVAGDPSTSFSVFALFDGHNGSGAATYTKKNLLDNVLRATPSGLSRDEWLAVLPRALVAAFVKTDKDLQALAETSGTTVTFVIIDEWVVTVASVGDSRCILESADGSLYHLSADHRFDSNRDEVERVTAWGSKVGKLNVIGGPEVGPLRCWPGGLCLSRSIGDMDVGECIIAVPHVKQVKLSNAGGRIIIASDGVWDDLTFEMALECSRGYPSDIAANRIVNEAILPRGLRDDTTCIVVDILPPEKLAPSPPTKWQGKFQGKVVLNNMFRRKHPNVSFKIDREYAEPDVVEEIFEDGSPMLSKRLTTGYALQNMFEPSSCAVCQLRLRAHQGISIHANPLQHEKLQGWQGPFLCQSCHEKKEAMEGKRRPIGYASETQRCTWGAPADMLVGEKEIQCSECERKSIRENKCERKSKMFDYYILLCTCHFL</sequence>
<proteinExistence type="inferred from homology"/>
<feature type="domain" description="PPM-type phosphatase" evidence="12">
    <location>
        <begin position="50"/>
        <end position="297"/>
    </location>
</feature>
<dbReference type="PROSITE" id="PS51746">
    <property type="entry name" value="PPM_2"/>
    <property type="match status" value="1"/>
</dbReference>
<evidence type="ECO:0000256" key="5">
    <source>
        <dbReference type="ARBA" id="ARBA00022723"/>
    </source>
</evidence>
<dbReference type="SUPFAM" id="SSF81606">
    <property type="entry name" value="PP2C-like"/>
    <property type="match status" value="1"/>
</dbReference>
<evidence type="ECO:0000256" key="8">
    <source>
        <dbReference type="ARBA" id="ARBA00022912"/>
    </source>
</evidence>
<evidence type="ECO:0000256" key="3">
    <source>
        <dbReference type="ARBA" id="ARBA00006702"/>
    </source>
</evidence>
<dbReference type="Pfam" id="PF00481">
    <property type="entry name" value="PP2C"/>
    <property type="match status" value="1"/>
</dbReference>
<keyword evidence="6" id="KW-0378">Hydrolase</keyword>
<dbReference type="GO" id="GO:0004722">
    <property type="term" value="F:protein serine/threonine phosphatase activity"/>
    <property type="evidence" value="ECO:0000318"/>
    <property type="project" value="GO_Central"/>
</dbReference>
<dbReference type="ExpressionAtlas" id="A0A2K2CRR9">
    <property type="expression patterns" value="baseline"/>
</dbReference>
<reference evidence="13" key="2">
    <citation type="submission" date="2017-06" db="EMBL/GenBank/DDBJ databases">
        <title>WGS assembly of Brachypodium distachyon.</title>
        <authorList>
            <consortium name="The International Brachypodium Initiative"/>
            <person name="Lucas S."/>
            <person name="Harmon-Smith M."/>
            <person name="Lail K."/>
            <person name="Tice H."/>
            <person name="Grimwood J."/>
            <person name="Bruce D."/>
            <person name="Barry K."/>
            <person name="Shu S."/>
            <person name="Lindquist E."/>
            <person name="Wang M."/>
            <person name="Pitluck S."/>
            <person name="Vogel J.P."/>
            <person name="Garvin D.F."/>
            <person name="Mockler T.C."/>
            <person name="Schmutz J."/>
            <person name="Rokhsar D."/>
            <person name="Bevan M.W."/>
        </authorList>
    </citation>
    <scope>NUCLEOTIDE SEQUENCE</scope>
    <source>
        <strain evidence="13">Bd21</strain>
    </source>
</reference>
<dbReference type="STRING" id="15368.A0A2K2CRR9"/>
<dbReference type="GO" id="GO:1902531">
    <property type="term" value="P:regulation of intracellular signal transduction"/>
    <property type="evidence" value="ECO:0000318"/>
    <property type="project" value="GO_Central"/>
</dbReference>
<dbReference type="EC" id="3.1.3.16" evidence="4"/>
<dbReference type="EMBL" id="CM000883">
    <property type="protein sequence ID" value="PNT64726.1"/>
    <property type="molecule type" value="Genomic_DNA"/>
</dbReference>
<evidence type="ECO:0000256" key="9">
    <source>
        <dbReference type="ARBA" id="ARBA00023211"/>
    </source>
</evidence>
<keyword evidence="8" id="KW-0904">Protein phosphatase</keyword>
<comment type="catalytic activity">
    <reaction evidence="10">
        <text>O-phospho-L-seryl-[protein] + H2O = L-seryl-[protein] + phosphate</text>
        <dbReference type="Rhea" id="RHEA:20629"/>
        <dbReference type="Rhea" id="RHEA-COMP:9863"/>
        <dbReference type="Rhea" id="RHEA-COMP:11604"/>
        <dbReference type="ChEBI" id="CHEBI:15377"/>
        <dbReference type="ChEBI" id="CHEBI:29999"/>
        <dbReference type="ChEBI" id="CHEBI:43474"/>
        <dbReference type="ChEBI" id="CHEBI:83421"/>
        <dbReference type="EC" id="3.1.3.16"/>
    </reaction>
</comment>
<dbReference type="SMART" id="SM00332">
    <property type="entry name" value="PP2Cc"/>
    <property type="match status" value="1"/>
</dbReference>
<keyword evidence="9" id="KW-0464">Manganese</keyword>
<evidence type="ECO:0000256" key="6">
    <source>
        <dbReference type="ARBA" id="ARBA00022801"/>
    </source>
</evidence>
<organism evidence="13">
    <name type="scientific">Brachypodium distachyon</name>
    <name type="common">Purple false brome</name>
    <name type="synonym">Trachynia distachya</name>
    <dbReference type="NCBI Taxonomy" id="15368"/>
    <lineage>
        <taxon>Eukaryota</taxon>
        <taxon>Viridiplantae</taxon>
        <taxon>Streptophyta</taxon>
        <taxon>Embryophyta</taxon>
        <taxon>Tracheophyta</taxon>
        <taxon>Spermatophyta</taxon>
        <taxon>Magnoliopsida</taxon>
        <taxon>Liliopsida</taxon>
        <taxon>Poales</taxon>
        <taxon>Poaceae</taxon>
        <taxon>BOP clade</taxon>
        <taxon>Pooideae</taxon>
        <taxon>Stipodae</taxon>
        <taxon>Brachypodieae</taxon>
        <taxon>Brachypodium</taxon>
    </lineage>
</organism>
<dbReference type="InterPro" id="IPR036457">
    <property type="entry name" value="PPM-type-like_dom_sf"/>
</dbReference>
<evidence type="ECO:0000256" key="2">
    <source>
        <dbReference type="ARBA" id="ARBA00001946"/>
    </source>
</evidence>
<comment type="cofactor">
    <cofactor evidence="1">
        <name>Mn(2+)</name>
        <dbReference type="ChEBI" id="CHEBI:29035"/>
    </cofactor>
</comment>
<dbReference type="OrthoDB" id="10264738at2759"/>
<evidence type="ECO:0000313" key="15">
    <source>
        <dbReference type="Proteomes" id="UP000008810"/>
    </source>
</evidence>
<dbReference type="AlphaFoldDB" id="A0A2K2CRR9"/>
<dbReference type="FunCoup" id="A0A2K2CRR9">
    <property type="interactions" value="1"/>
</dbReference>